<evidence type="ECO:0000313" key="3">
    <source>
        <dbReference type="Proteomes" id="UP000317010"/>
    </source>
</evidence>
<dbReference type="Pfam" id="PF13858">
    <property type="entry name" value="DUF4199"/>
    <property type="match status" value="1"/>
</dbReference>
<accession>A0A562TXS2</accession>
<sequence length="189" mass="21163">MTIDQKIKVNFLKYGIVLGVILTALGIFSYYFITQMTTSPALFVAAPIMFSLFIPIVITVFLCFNGRKKIGGYWTFKQATTGIFIMFLTAYIIQFISKDMVFDKVIEPNSIVKTQLAAINAKTTISKQKGEDQKSIDKDLAEMKKDFALQKNSTVGSVIQGFVISILFVFLFALIFGSLFKKDPPVYTA</sequence>
<evidence type="ECO:0000256" key="1">
    <source>
        <dbReference type="SAM" id="Phobius"/>
    </source>
</evidence>
<feature type="transmembrane region" description="Helical" evidence="1">
    <location>
        <begin position="39"/>
        <end position="64"/>
    </location>
</feature>
<feature type="transmembrane region" description="Helical" evidence="1">
    <location>
        <begin position="76"/>
        <end position="96"/>
    </location>
</feature>
<comment type="caution">
    <text evidence="2">The sequence shown here is derived from an EMBL/GenBank/DDBJ whole genome shotgun (WGS) entry which is preliminary data.</text>
</comment>
<keyword evidence="3" id="KW-1185">Reference proteome</keyword>
<proteinExistence type="predicted"/>
<keyword evidence="1" id="KW-1133">Transmembrane helix</keyword>
<organism evidence="2 3">
    <name type="scientific">Mucilaginibacter frigoritolerans</name>
    <dbReference type="NCBI Taxonomy" id="652788"/>
    <lineage>
        <taxon>Bacteria</taxon>
        <taxon>Pseudomonadati</taxon>
        <taxon>Bacteroidota</taxon>
        <taxon>Sphingobacteriia</taxon>
        <taxon>Sphingobacteriales</taxon>
        <taxon>Sphingobacteriaceae</taxon>
        <taxon>Mucilaginibacter</taxon>
    </lineage>
</organism>
<keyword evidence="1" id="KW-0812">Transmembrane</keyword>
<keyword evidence="1" id="KW-0472">Membrane</keyword>
<dbReference type="Proteomes" id="UP000317010">
    <property type="component" value="Unassembled WGS sequence"/>
</dbReference>
<dbReference type="EMBL" id="VLLI01000010">
    <property type="protein sequence ID" value="TWI97670.1"/>
    <property type="molecule type" value="Genomic_DNA"/>
</dbReference>
<dbReference type="RefSeq" id="WP_144914523.1">
    <property type="nucleotide sequence ID" value="NZ_VLLI01000010.1"/>
</dbReference>
<evidence type="ECO:0000313" key="2">
    <source>
        <dbReference type="EMBL" id="TWI97670.1"/>
    </source>
</evidence>
<feature type="transmembrane region" description="Helical" evidence="1">
    <location>
        <begin position="12"/>
        <end position="33"/>
    </location>
</feature>
<dbReference type="OrthoDB" id="660361at2"/>
<reference evidence="2 3" key="1">
    <citation type="submission" date="2019-07" db="EMBL/GenBank/DDBJ databases">
        <title>Genomic Encyclopedia of Archaeal and Bacterial Type Strains, Phase II (KMG-II): from individual species to whole genera.</title>
        <authorList>
            <person name="Goeker M."/>
        </authorList>
    </citation>
    <scope>NUCLEOTIDE SEQUENCE [LARGE SCALE GENOMIC DNA]</scope>
    <source>
        <strain evidence="2 3">ATCC BAA-1854</strain>
    </source>
</reference>
<feature type="transmembrane region" description="Helical" evidence="1">
    <location>
        <begin position="158"/>
        <end position="180"/>
    </location>
</feature>
<protein>
    <submittedName>
        <fullName evidence="2">Uncharacterized protein DUF4199</fullName>
    </submittedName>
</protein>
<name>A0A562TXS2_9SPHI</name>
<gene>
    <name evidence="2" type="ORF">JN11_03493</name>
</gene>
<dbReference type="InterPro" id="IPR025250">
    <property type="entry name" value="DUF4199"/>
</dbReference>
<dbReference type="AlphaFoldDB" id="A0A562TXS2"/>